<dbReference type="CDD" id="cd06260">
    <property type="entry name" value="DUF820-like"/>
    <property type="match status" value="1"/>
</dbReference>
<dbReference type="InterPro" id="IPR011335">
    <property type="entry name" value="Restrct_endonuc-II-like"/>
</dbReference>
<dbReference type="Gene3D" id="3.90.1570.10">
    <property type="entry name" value="tt1808, chain A"/>
    <property type="match status" value="1"/>
</dbReference>
<dbReference type="InterPro" id="IPR008538">
    <property type="entry name" value="Uma2"/>
</dbReference>
<accession>A0ABT7BBH7</accession>
<comment type="caution">
    <text evidence="3">The sequence shown here is derived from an EMBL/GenBank/DDBJ whole genome shotgun (WGS) entry which is preliminary data.</text>
</comment>
<reference evidence="3 4" key="1">
    <citation type="submission" date="2023-01" db="EMBL/GenBank/DDBJ databases">
        <title>Novel diversity within Roseofilum (Cyanobacteria; Desertifilaceae) from marine benthic mats with descriptions of four novel species.</title>
        <authorList>
            <person name="Wang Y."/>
            <person name="Berthold D.E."/>
            <person name="Hu J."/>
            <person name="Lefler F.W."/>
            <person name="Laughinghouse H.D. IV."/>
        </authorList>
    </citation>
    <scope>NUCLEOTIDE SEQUENCE [LARGE SCALE GENOMIC DNA]</scope>
    <source>
        <strain evidence="3 4">BLCC-M114</strain>
    </source>
</reference>
<dbReference type="PANTHER" id="PTHR33352:SF2">
    <property type="entry name" value="SLL0995 PROTEIN"/>
    <property type="match status" value="1"/>
</dbReference>
<dbReference type="Pfam" id="PF05685">
    <property type="entry name" value="Uma2"/>
    <property type="match status" value="1"/>
</dbReference>
<evidence type="ECO:0000313" key="3">
    <source>
        <dbReference type="EMBL" id="MDJ1176538.1"/>
    </source>
</evidence>
<keyword evidence="3" id="KW-0540">Nuclease</keyword>
<keyword evidence="4" id="KW-1185">Reference proteome</keyword>
<keyword evidence="3" id="KW-0378">Hydrolase</keyword>
<dbReference type="RefSeq" id="WP_283768816.1">
    <property type="nucleotide sequence ID" value="NZ_JAQOSO010000106.1"/>
</dbReference>
<evidence type="ECO:0000259" key="2">
    <source>
        <dbReference type="Pfam" id="PF05685"/>
    </source>
</evidence>
<evidence type="ECO:0000256" key="1">
    <source>
        <dbReference type="SAM" id="Coils"/>
    </source>
</evidence>
<name>A0ABT7BBH7_9CYAN</name>
<dbReference type="GO" id="GO:0004519">
    <property type="term" value="F:endonuclease activity"/>
    <property type="evidence" value="ECO:0007669"/>
    <property type="project" value="UniProtKB-KW"/>
</dbReference>
<feature type="coiled-coil region" evidence="1">
    <location>
        <begin position="188"/>
        <end position="243"/>
    </location>
</feature>
<gene>
    <name evidence="3" type="ORF">PMG25_20850</name>
</gene>
<dbReference type="PANTHER" id="PTHR33352">
    <property type="entry name" value="SLR1095 PROTEIN"/>
    <property type="match status" value="1"/>
</dbReference>
<dbReference type="EMBL" id="JAQOSO010000106">
    <property type="protein sequence ID" value="MDJ1176538.1"/>
    <property type="molecule type" value="Genomic_DNA"/>
</dbReference>
<sequence length="273" mass="31586">MVSVHPQIEYPESDGLPLADNTIQFRYITTIQGGLDALYADDPNVFIAGDLLWYPVEGDNQTRMAPDVMVALGRPKGDRRSYRQWEENNIAPQVVFEIASRSNTLKELEEKKLKFYNRYGVQEYYLFDPDRVKLKGWIRQPQGELLPIASMQNWVSPLLKVRFELTEAGELQLYTPTGERFATYVEAIARVRNTVLELEQKDLELEQEQERSQEIQEALQREREQLQQERERNQQLEQAQRKAIAPLAAMGLDAEAIANILSLPVETVQDYLQ</sequence>
<keyword evidence="1" id="KW-0175">Coiled coil</keyword>
<dbReference type="Proteomes" id="UP001235849">
    <property type="component" value="Unassembled WGS sequence"/>
</dbReference>
<keyword evidence="3" id="KW-0255">Endonuclease</keyword>
<dbReference type="InterPro" id="IPR012296">
    <property type="entry name" value="Nuclease_put_TT1808"/>
</dbReference>
<evidence type="ECO:0000313" key="4">
    <source>
        <dbReference type="Proteomes" id="UP001235849"/>
    </source>
</evidence>
<organism evidence="3 4">
    <name type="scientific">Roseofilum capinflatum BLCC-M114</name>
    <dbReference type="NCBI Taxonomy" id="3022440"/>
    <lineage>
        <taxon>Bacteria</taxon>
        <taxon>Bacillati</taxon>
        <taxon>Cyanobacteriota</taxon>
        <taxon>Cyanophyceae</taxon>
        <taxon>Desertifilales</taxon>
        <taxon>Desertifilaceae</taxon>
        <taxon>Roseofilum</taxon>
        <taxon>Roseofilum capinflatum</taxon>
    </lineage>
</organism>
<protein>
    <submittedName>
        <fullName evidence="3">Uma2 family endonuclease</fullName>
    </submittedName>
</protein>
<feature type="domain" description="Putative restriction endonuclease" evidence="2">
    <location>
        <begin position="43"/>
        <end position="150"/>
    </location>
</feature>
<dbReference type="SUPFAM" id="SSF52980">
    <property type="entry name" value="Restriction endonuclease-like"/>
    <property type="match status" value="1"/>
</dbReference>
<proteinExistence type="predicted"/>